<dbReference type="Proteomes" id="UP001307608">
    <property type="component" value="Chromosome"/>
</dbReference>
<name>A0ABN6WL82_9GAMM</name>
<sequence>MSFGLEVMVRSALSHIGDLIAVSLGDFFIFFQTKCAKYDYSKQAN</sequence>
<keyword evidence="2" id="KW-1185">Reference proteome</keyword>
<evidence type="ECO:0000313" key="1">
    <source>
        <dbReference type="EMBL" id="BDX02234.1"/>
    </source>
</evidence>
<dbReference type="EMBL" id="AP027271">
    <property type="protein sequence ID" value="BDX02234.1"/>
    <property type="molecule type" value="Genomic_DNA"/>
</dbReference>
<evidence type="ECO:0000313" key="2">
    <source>
        <dbReference type="Proteomes" id="UP001307608"/>
    </source>
</evidence>
<accession>A0ABN6WL82</accession>
<organism evidence="1 2">
    <name type="scientific">Marinomonas pontica</name>
    <dbReference type="NCBI Taxonomy" id="264739"/>
    <lineage>
        <taxon>Bacteria</taxon>
        <taxon>Pseudomonadati</taxon>
        <taxon>Pseudomonadota</taxon>
        <taxon>Gammaproteobacteria</taxon>
        <taxon>Oceanospirillales</taxon>
        <taxon>Oceanospirillaceae</taxon>
        <taxon>Marinomonas</taxon>
    </lineage>
</organism>
<proteinExistence type="predicted"/>
<reference evidence="1 2" key="1">
    <citation type="submission" date="2023-01" db="EMBL/GenBank/DDBJ databases">
        <title>Complete genome sequence of Marinomonas pontica strain 200518_36.</title>
        <authorList>
            <person name="Ueki S."/>
            <person name="Gajardo G."/>
            <person name="Maruyama F."/>
        </authorList>
    </citation>
    <scope>NUCLEOTIDE SEQUENCE [LARGE SCALE GENOMIC DNA]</scope>
    <source>
        <strain evidence="1 2">200518_36</strain>
    </source>
</reference>
<protein>
    <submittedName>
        <fullName evidence="1">Uncharacterized protein</fullName>
    </submittedName>
</protein>
<gene>
    <name evidence="1" type="ORF">MACH16_09820</name>
</gene>